<dbReference type="InterPro" id="IPR007692">
    <property type="entry name" value="DNA_helicase_DnaB"/>
</dbReference>
<dbReference type="Proteomes" id="UP000629870">
    <property type="component" value="Unassembled WGS sequence"/>
</dbReference>
<evidence type="ECO:0000256" key="3">
    <source>
        <dbReference type="ARBA" id="ARBA00022705"/>
    </source>
</evidence>
<comment type="catalytic activity">
    <reaction evidence="10 12">
        <text>ATP + H2O = ADP + phosphate + H(+)</text>
        <dbReference type="Rhea" id="RHEA:13065"/>
        <dbReference type="ChEBI" id="CHEBI:15377"/>
        <dbReference type="ChEBI" id="CHEBI:15378"/>
        <dbReference type="ChEBI" id="CHEBI:30616"/>
        <dbReference type="ChEBI" id="CHEBI:43474"/>
        <dbReference type="ChEBI" id="CHEBI:456216"/>
        <dbReference type="EC" id="5.6.2.3"/>
    </reaction>
</comment>
<name>A0ABR6NTM3_9DEIO</name>
<keyword evidence="7 12" id="KW-0067">ATP-binding</keyword>
<dbReference type="InterPro" id="IPR036185">
    <property type="entry name" value="DNA_heli_DnaB-like_N_sf"/>
</dbReference>
<dbReference type="Pfam" id="PF00772">
    <property type="entry name" value="DnaB"/>
    <property type="match status" value="1"/>
</dbReference>
<keyword evidence="9" id="KW-0413">Isomerase</keyword>
<evidence type="ECO:0000256" key="5">
    <source>
        <dbReference type="ARBA" id="ARBA00022801"/>
    </source>
</evidence>
<dbReference type="PROSITE" id="PS51199">
    <property type="entry name" value="SF4_HELICASE"/>
    <property type="match status" value="1"/>
</dbReference>
<dbReference type="InterPro" id="IPR007693">
    <property type="entry name" value="DNA_helicase_DnaB-like_N"/>
</dbReference>
<keyword evidence="6 12" id="KW-0347">Helicase</keyword>
<dbReference type="PANTHER" id="PTHR30153">
    <property type="entry name" value="REPLICATIVE DNA HELICASE DNAB"/>
    <property type="match status" value="1"/>
</dbReference>
<dbReference type="EC" id="5.6.2.3" evidence="11 12"/>
<evidence type="ECO:0000256" key="12">
    <source>
        <dbReference type="RuleBase" id="RU362085"/>
    </source>
</evidence>
<evidence type="ECO:0000259" key="13">
    <source>
        <dbReference type="PROSITE" id="PS51199"/>
    </source>
</evidence>
<evidence type="ECO:0000256" key="11">
    <source>
        <dbReference type="NCBIfam" id="TIGR00665"/>
    </source>
</evidence>
<keyword evidence="5 12" id="KW-0378">Hydrolase</keyword>
<keyword evidence="3 12" id="KW-0235">DNA replication</keyword>
<evidence type="ECO:0000256" key="8">
    <source>
        <dbReference type="ARBA" id="ARBA00023125"/>
    </source>
</evidence>
<keyword evidence="4 12" id="KW-0547">Nucleotide-binding</keyword>
<dbReference type="Gene3D" id="1.10.860.10">
    <property type="entry name" value="DNAb Helicase, Chain A"/>
    <property type="match status" value="1"/>
</dbReference>
<dbReference type="Gene3D" id="3.40.50.300">
    <property type="entry name" value="P-loop containing nucleotide triphosphate hydrolases"/>
    <property type="match status" value="1"/>
</dbReference>
<dbReference type="SUPFAM" id="SSF48024">
    <property type="entry name" value="N-terminal domain of DnaB helicase"/>
    <property type="match status" value="1"/>
</dbReference>
<sequence>MAGHAMSDFAPRVPPHSLEAEISVLGSLLLDPDILSLEAIAELTPSMFYREGHRKIFVAMQRLQAQGSPLDLTTLHTELTRTGELDEVGGVAYLIGLGDQTPTAAYAEHYARIVREKWTLRELIRQSSALQRTAYDAQLPLEDVLAQAAQIGADLDTTAQFGAFSVGDVVVDVLSDVLSGQGVAPLSTGFHDLDDQLGGGLFPSTLNILAARPAMGKSGLALNIGENVAAGLANRGDAGQVAVVSLEMPRQQLVVRLLASAASIDATAMQGAMFGRGHLTPAQKSRFEQKAERLGQLPLTLLDDAANDSHLRTLPSKLRRLHKEKPLRLVIIDYLQLMNAGSTSGSDQRQQEISTISRALKQLAREFGIPFLVLSQLSRKVEERPNHRPMLSDLRESGALEQDADVVMFIYRDEYYNPQTDQQGIAEIIIGKQRHGPVGTVRLQFLSAFVRFASLAEWAA</sequence>
<keyword evidence="8 12" id="KW-0238">DNA-binding</keyword>
<dbReference type="InterPro" id="IPR007694">
    <property type="entry name" value="DNA_helicase_DnaB-like_C"/>
</dbReference>
<comment type="function">
    <text evidence="12">The main replicative DNA helicase, it participates in initiation and elongation during chromosome replication. Travels ahead of the DNA replisome, separating dsDNA into templates for DNA synthesis. A processive ATP-dependent 5'-3' DNA helicase it has DNA-dependent ATPase activity.</text>
</comment>
<evidence type="ECO:0000256" key="1">
    <source>
        <dbReference type="ARBA" id="ARBA00008428"/>
    </source>
</evidence>
<protein>
    <recommendedName>
        <fullName evidence="11 12">Replicative DNA helicase</fullName>
        <ecNumber evidence="11 12">5.6.2.3</ecNumber>
    </recommendedName>
</protein>
<evidence type="ECO:0000256" key="9">
    <source>
        <dbReference type="ARBA" id="ARBA00023235"/>
    </source>
</evidence>
<evidence type="ECO:0000256" key="4">
    <source>
        <dbReference type="ARBA" id="ARBA00022741"/>
    </source>
</evidence>
<feature type="domain" description="SF4 helicase" evidence="13">
    <location>
        <begin position="179"/>
        <end position="459"/>
    </location>
</feature>
<dbReference type="EMBL" id="JACHEW010000009">
    <property type="protein sequence ID" value="MBB6016779.1"/>
    <property type="molecule type" value="Genomic_DNA"/>
</dbReference>
<dbReference type="InterPro" id="IPR016136">
    <property type="entry name" value="DNA_helicase_N/primase_C"/>
</dbReference>
<dbReference type="RefSeq" id="WP_249039003.1">
    <property type="nucleotide sequence ID" value="NZ_JACHEW010000009.1"/>
</dbReference>
<accession>A0ABR6NTM3</accession>
<evidence type="ECO:0000256" key="2">
    <source>
        <dbReference type="ARBA" id="ARBA00022515"/>
    </source>
</evidence>
<dbReference type="GO" id="GO:0016787">
    <property type="term" value="F:hydrolase activity"/>
    <property type="evidence" value="ECO:0007669"/>
    <property type="project" value="UniProtKB-KW"/>
</dbReference>
<dbReference type="GO" id="GO:0003678">
    <property type="term" value="F:DNA helicase activity"/>
    <property type="evidence" value="ECO:0007669"/>
    <property type="project" value="UniProtKB-EC"/>
</dbReference>
<proteinExistence type="inferred from homology"/>
<evidence type="ECO:0000256" key="6">
    <source>
        <dbReference type="ARBA" id="ARBA00022806"/>
    </source>
</evidence>
<comment type="similarity">
    <text evidence="1 12">Belongs to the helicase family. DnaB subfamily.</text>
</comment>
<evidence type="ECO:0000256" key="7">
    <source>
        <dbReference type="ARBA" id="ARBA00022840"/>
    </source>
</evidence>
<evidence type="ECO:0000313" key="14">
    <source>
        <dbReference type="EMBL" id="MBB6016779.1"/>
    </source>
</evidence>
<gene>
    <name evidence="14" type="ORF">HNQ04_002034</name>
</gene>
<dbReference type="InterPro" id="IPR027417">
    <property type="entry name" value="P-loop_NTPase"/>
</dbReference>
<dbReference type="SUPFAM" id="SSF52540">
    <property type="entry name" value="P-loop containing nucleoside triphosphate hydrolases"/>
    <property type="match status" value="1"/>
</dbReference>
<keyword evidence="2 12" id="KW-0639">Primosome</keyword>
<evidence type="ECO:0000313" key="15">
    <source>
        <dbReference type="Proteomes" id="UP000629870"/>
    </source>
</evidence>
<dbReference type="Pfam" id="PF03796">
    <property type="entry name" value="DnaB_C"/>
    <property type="match status" value="1"/>
</dbReference>
<dbReference type="PANTHER" id="PTHR30153:SF2">
    <property type="entry name" value="REPLICATIVE DNA HELICASE"/>
    <property type="match status" value="1"/>
</dbReference>
<dbReference type="CDD" id="cd00984">
    <property type="entry name" value="DnaB_C"/>
    <property type="match status" value="1"/>
</dbReference>
<evidence type="ECO:0000256" key="10">
    <source>
        <dbReference type="ARBA" id="ARBA00048954"/>
    </source>
</evidence>
<dbReference type="NCBIfam" id="TIGR00665">
    <property type="entry name" value="DnaB"/>
    <property type="match status" value="1"/>
</dbReference>
<keyword evidence="15" id="KW-1185">Reference proteome</keyword>
<reference evidence="14 15" key="1">
    <citation type="submission" date="2020-08" db="EMBL/GenBank/DDBJ databases">
        <title>Genomic Encyclopedia of Type Strains, Phase IV (KMG-IV): sequencing the most valuable type-strain genomes for metagenomic binning, comparative biology and taxonomic classification.</title>
        <authorList>
            <person name="Goeker M."/>
        </authorList>
    </citation>
    <scope>NUCLEOTIDE SEQUENCE [LARGE SCALE GENOMIC DNA]</scope>
    <source>
        <strain evidence="14 15">DSM 12027</strain>
    </source>
</reference>
<comment type="caution">
    <text evidence="14">The sequence shown here is derived from an EMBL/GenBank/DDBJ whole genome shotgun (WGS) entry which is preliminary data.</text>
</comment>
<organism evidence="14 15">
    <name type="scientific">Deinococcus radiopugnans ATCC 19172</name>
    <dbReference type="NCBI Taxonomy" id="585398"/>
    <lineage>
        <taxon>Bacteria</taxon>
        <taxon>Thermotogati</taxon>
        <taxon>Deinococcota</taxon>
        <taxon>Deinococci</taxon>
        <taxon>Deinococcales</taxon>
        <taxon>Deinococcaceae</taxon>
        <taxon>Deinococcus</taxon>
    </lineage>
</organism>